<keyword evidence="3" id="KW-1185">Reference proteome</keyword>
<accession>A0AA35YLB7</accession>
<name>A0AA35YLB7_LACSI</name>
<gene>
    <name evidence="2" type="ORF">LSALG_LOCUS16115</name>
</gene>
<feature type="region of interest" description="Disordered" evidence="1">
    <location>
        <begin position="292"/>
        <end position="335"/>
    </location>
</feature>
<evidence type="ECO:0000256" key="1">
    <source>
        <dbReference type="SAM" id="MobiDB-lite"/>
    </source>
</evidence>
<evidence type="ECO:0000313" key="2">
    <source>
        <dbReference type="EMBL" id="CAI9276120.1"/>
    </source>
</evidence>
<evidence type="ECO:0000313" key="3">
    <source>
        <dbReference type="Proteomes" id="UP001177003"/>
    </source>
</evidence>
<reference evidence="2" key="1">
    <citation type="submission" date="2023-04" db="EMBL/GenBank/DDBJ databases">
        <authorList>
            <person name="Vijverberg K."/>
            <person name="Xiong W."/>
            <person name="Schranz E."/>
        </authorList>
    </citation>
    <scope>NUCLEOTIDE SEQUENCE</scope>
</reference>
<feature type="compositionally biased region" description="Acidic residues" evidence="1">
    <location>
        <begin position="314"/>
        <end position="335"/>
    </location>
</feature>
<dbReference type="Proteomes" id="UP001177003">
    <property type="component" value="Chromosome 3"/>
</dbReference>
<sequence length="335" mass="38332">MSRQGRQAAGQLPPNWPMHPFLQFLDDLVDQSTFISYLIALLSKNVNIPQALYRNVVDNSGLFAQLVPFLTRSIQDDRGLELFFCHDWWRVIGIWEVIYHVLCLELFSTVSFDKESRLWADHLMFSFRLGCVSCSCSLIKLGRRLGIYNVEDTLSPHFYAFLDNCITSPPQEYGFMQVWAHARGNYVSSSTKESVFHSSIYWLLHRLVSSIICHRHECDKALSGDLFYMWMMRVLTRETGQPWRVLGDDIVEPIRHVESEENRWMMASLVAVTQHPGMDHLPFSNVDHVVPPPSQPHIIGYNGVGPSSTLLGDTNDDGDDDDDEETETESEGSDD</sequence>
<dbReference type="AlphaFoldDB" id="A0AA35YLB7"/>
<proteinExistence type="predicted"/>
<organism evidence="2 3">
    <name type="scientific">Lactuca saligna</name>
    <name type="common">Willowleaf lettuce</name>
    <dbReference type="NCBI Taxonomy" id="75948"/>
    <lineage>
        <taxon>Eukaryota</taxon>
        <taxon>Viridiplantae</taxon>
        <taxon>Streptophyta</taxon>
        <taxon>Embryophyta</taxon>
        <taxon>Tracheophyta</taxon>
        <taxon>Spermatophyta</taxon>
        <taxon>Magnoliopsida</taxon>
        <taxon>eudicotyledons</taxon>
        <taxon>Gunneridae</taxon>
        <taxon>Pentapetalae</taxon>
        <taxon>asterids</taxon>
        <taxon>campanulids</taxon>
        <taxon>Asterales</taxon>
        <taxon>Asteraceae</taxon>
        <taxon>Cichorioideae</taxon>
        <taxon>Cichorieae</taxon>
        <taxon>Lactucinae</taxon>
        <taxon>Lactuca</taxon>
    </lineage>
</organism>
<protein>
    <submittedName>
        <fullName evidence="2">Uncharacterized protein</fullName>
    </submittedName>
</protein>
<dbReference type="EMBL" id="OX465079">
    <property type="protein sequence ID" value="CAI9276120.1"/>
    <property type="molecule type" value="Genomic_DNA"/>
</dbReference>